<proteinExistence type="predicted"/>
<keyword evidence="2" id="KW-1185">Reference proteome</keyword>
<dbReference type="Proteomes" id="UP000823749">
    <property type="component" value="Chromosome 2"/>
</dbReference>
<evidence type="ECO:0000313" key="1">
    <source>
        <dbReference type="EMBL" id="KAG5562561.1"/>
    </source>
</evidence>
<comment type="caution">
    <text evidence="1">The sequence shown here is derived from an EMBL/GenBank/DDBJ whole genome shotgun (WGS) entry which is preliminary data.</text>
</comment>
<dbReference type="AlphaFoldDB" id="A0AAV6LCW2"/>
<evidence type="ECO:0000313" key="2">
    <source>
        <dbReference type="Proteomes" id="UP000823749"/>
    </source>
</evidence>
<protein>
    <submittedName>
        <fullName evidence="1">Uncharacterized protein</fullName>
    </submittedName>
</protein>
<reference evidence="1" key="1">
    <citation type="submission" date="2020-08" db="EMBL/GenBank/DDBJ databases">
        <title>Plant Genome Project.</title>
        <authorList>
            <person name="Zhang R.-G."/>
        </authorList>
    </citation>
    <scope>NUCLEOTIDE SEQUENCE</scope>
    <source>
        <strain evidence="1">WSP0</strain>
        <tissue evidence="1">Leaf</tissue>
    </source>
</reference>
<gene>
    <name evidence="1" type="ORF">RHGRI_005330</name>
</gene>
<organism evidence="1 2">
    <name type="scientific">Rhododendron griersonianum</name>
    <dbReference type="NCBI Taxonomy" id="479676"/>
    <lineage>
        <taxon>Eukaryota</taxon>
        <taxon>Viridiplantae</taxon>
        <taxon>Streptophyta</taxon>
        <taxon>Embryophyta</taxon>
        <taxon>Tracheophyta</taxon>
        <taxon>Spermatophyta</taxon>
        <taxon>Magnoliopsida</taxon>
        <taxon>eudicotyledons</taxon>
        <taxon>Gunneridae</taxon>
        <taxon>Pentapetalae</taxon>
        <taxon>asterids</taxon>
        <taxon>Ericales</taxon>
        <taxon>Ericaceae</taxon>
        <taxon>Ericoideae</taxon>
        <taxon>Rhodoreae</taxon>
        <taxon>Rhododendron</taxon>
    </lineage>
</organism>
<name>A0AAV6LCW2_9ERIC</name>
<accession>A0AAV6LCW2</accession>
<dbReference type="EMBL" id="JACTNZ010000002">
    <property type="protein sequence ID" value="KAG5562561.1"/>
    <property type="molecule type" value="Genomic_DNA"/>
</dbReference>
<sequence length="67" mass="6968">MAPLTPYSPTGCATPRGANSCLALVLEVLEEELLFDDDATDTDHWDALSVGSEESITGPYHGASGGD</sequence>